<dbReference type="STRING" id="4097.A0A1S4BJ24"/>
<reference evidence="1" key="1">
    <citation type="submission" date="2025-08" db="UniProtKB">
        <authorList>
            <consortium name="RefSeq"/>
        </authorList>
    </citation>
    <scope>IDENTIFICATION</scope>
</reference>
<proteinExistence type="predicted"/>
<dbReference type="PANTHER" id="PTHR11439:SF486">
    <property type="entry name" value="RLK (RECEPTOR-LIKE KINASE) PROTEIN, PUTATIVE-RELATED"/>
    <property type="match status" value="1"/>
</dbReference>
<dbReference type="PANTHER" id="PTHR11439">
    <property type="entry name" value="GAG-POL-RELATED RETROTRANSPOSON"/>
    <property type="match status" value="1"/>
</dbReference>
<dbReference type="RefSeq" id="XP_016488857.1">
    <property type="nucleotide sequence ID" value="XM_016633371.1"/>
</dbReference>
<name>A0A1S4BJ24_TOBAC</name>
<sequence length="207" mass="23861">MGREFEMSMPGELNFCLRLQVKQTSKGMMISQQKYIKELLKRFEMEISKTIDTLISTVTRLDMDEPGSPVNETMYRGIIGYLLYLTASRPDNIFSVGLCARFQSSPKESHLNAAKEILRKFFDLVGYADYVEYLMDRKSTSGMSYFLGSCLISWGTKKQTLQPFQMLKLNIWLLLLVVLNYYKSSKILKTLVYLQLEPGTAQEDKAH</sequence>
<evidence type="ECO:0000313" key="1">
    <source>
        <dbReference type="RefSeq" id="XP_016488857.1"/>
    </source>
</evidence>
<dbReference type="KEGG" id="nta:107808805"/>
<accession>A0A1S4BJ24</accession>
<dbReference type="AlphaFoldDB" id="A0A1S4BJ24"/>
<organism evidence="1">
    <name type="scientific">Nicotiana tabacum</name>
    <name type="common">Common tobacco</name>
    <dbReference type="NCBI Taxonomy" id="4097"/>
    <lineage>
        <taxon>Eukaryota</taxon>
        <taxon>Viridiplantae</taxon>
        <taxon>Streptophyta</taxon>
        <taxon>Embryophyta</taxon>
        <taxon>Tracheophyta</taxon>
        <taxon>Spermatophyta</taxon>
        <taxon>Magnoliopsida</taxon>
        <taxon>eudicotyledons</taxon>
        <taxon>Gunneridae</taxon>
        <taxon>Pentapetalae</taxon>
        <taxon>asterids</taxon>
        <taxon>lamiids</taxon>
        <taxon>Solanales</taxon>
        <taxon>Solanaceae</taxon>
        <taxon>Nicotianoideae</taxon>
        <taxon>Nicotianeae</taxon>
        <taxon>Nicotiana</taxon>
    </lineage>
</organism>
<gene>
    <name evidence="1" type="primary">LOC107808805</name>
</gene>
<dbReference type="PaxDb" id="4097-A0A1S4BJ24"/>
<dbReference type="OrthoDB" id="2014122at2759"/>
<protein>
    <submittedName>
        <fullName evidence="1">Uncharacterized mitochondrial protein AtMg00810-like</fullName>
    </submittedName>
</protein>